<evidence type="ECO:0000256" key="6">
    <source>
        <dbReference type="PROSITE-ProRule" id="PRU00024"/>
    </source>
</evidence>
<dbReference type="InterPro" id="IPR003879">
    <property type="entry name" value="Butyrophylin_SPRY"/>
</dbReference>
<keyword evidence="12" id="KW-1185">Reference proteome</keyword>
<dbReference type="Pfam" id="PF00622">
    <property type="entry name" value="SPRY"/>
    <property type="match status" value="1"/>
</dbReference>
<evidence type="ECO:0000259" key="9">
    <source>
        <dbReference type="PROSITE" id="PS50119"/>
    </source>
</evidence>
<dbReference type="InterPro" id="IPR013320">
    <property type="entry name" value="ConA-like_dom_sf"/>
</dbReference>
<dbReference type="InterPro" id="IPR017907">
    <property type="entry name" value="Znf_RING_CS"/>
</dbReference>
<dbReference type="SMART" id="SM00589">
    <property type="entry name" value="PRY"/>
    <property type="match status" value="1"/>
</dbReference>
<dbReference type="GeneID" id="113151496"/>
<dbReference type="InterPro" id="IPR043136">
    <property type="entry name" value="B30.2/SPRY_sf"/>
</dbReference>
<dbReference type="GeneTree" id="ENSGT01150000286950"/>
<dbReference type="InterPro" id="IPR058030">
    <property type="entry name" value="TRIM8/14/16/25/29/45/65_CC"/>
</dbReference>
<feature type="domain" description="B box-type" evidence="9">
    <location>
        <begin position="178"/>
        <end position="218"/>
    </location>
</feature>
<feature type="coiled-coil region" evidence="7">
    <location>
        <begin position="219"/>
        <end position="267"/>
    </location>
</feature>
<dbReference type="InterPro" id="IPR001841">
    <property type="entry name" value="Znf_RING"/>
</dbReference>
<evidence type="ECO:0000313" key="11">
    <source>
        <dbReference type="Ensembl" id="ENSATEP00000076367.1"/>
    </source>
</evidence>
<dbReference type="GO" id="GO:0045087">
    <property type="term" value="P:innate immune response"/>
    <property type="evidence" value="ECO:0007669"/>
    <property type="project" value="UniProtKB-KW"/>
</dbReference>
<dbReference type="PRINTS" id="PR01407">
    <property type="entry name" value="BUTYPHLNCDUF"/>
</dbReference>
<dbReference type="Pfam" id="PF15227">
    <property type="entry name" value="zf-C3HC4_4"/>
    <property type="match status" value="1"/>
</dbReference>
<dbReference type="AlphaFoldDB" id="A0AAQ6IR14"/>
<keyword evidence="4" id="KW-0862">Zinc</keyword>
<name>A0AAQ6IR14_ANATE</name>
<evidence type="ECO:0000313" key="12">
    <source>
        <dbReference type="Proteomes" id="UP000265040"/>
    </source>
</evidence>
<evidence type="ECO:0000256" key="2">
    <source>
        <dbReference type="ARBA" id="ARBA00022723"/>
    </source>
</evidence>
<evidence type="ECO:0000259" key="8">
    <source>
        <dbReference type="PROSITE" id="PS50089"/>
    </source>
</evidence>
<dbReference type="Gene3D" id="4.10.830.40">
    <property type="match status" value="1"/>
</dbReference>
<keyword evidence="7" id="KW-0175">Coiled coil</keyword>
<evidence type="ECO:0000256" key="3">
    <source>
        <dbReference type="ARBA" id="ARBA00022771"/>
    </source>
</evidence>
<dbReference type="CDD" id="cd16040">
    <property type="entry name" value="SPRY_PRY_SNTX"/>
    <property type="match status" value="1"/>
</dbReference>
<evidence type="ECO:0000256" key="1">
    <source>
        <dbReference type="ARBA" id="ARBA00022588"/>
    </source>
</evidence>
<dbReference type="Pfam" id="PF25600">
    <property type="entry name" value="TRIM_CC"/>
    <property type="match status" value="1"/>
</dbReference>
<dbReference type="PROSITE" id="PS00518">
    <property type="entry name" value="ZF_RING_1"/>
    <property type="match status" value="1"/>
</dbReference>
<dbReference type="CDD" id="cd16543">
    <property type="entry name" value="RING-HC_TRIM77_C-IV"/>
    <property type="match status" value="1"/>
</dbReference>
<dbReference type="RefSeq" id="XP_026200192.1">
    <property type="nucleotide sequence ID" value="XM_026344407.1"/>
</dbReference>
<dbReference type="InterPro" id="IPR001870">
    <property type="entry name" value="B30.2/SPRY"/>
</dbReference>
<evidence type="ECO:0000256" key="5">
    <source>
        <dbReference type="ARBA" id="ARBA00022859"/>
    </source>
</evidence>
<dbReference type="PANTHER" id="PTHR25465">
    <property type="entry name" value="B-BOX DOMAIN CONTAINING"/>
    <property type="match status" value="1"/>
</dbReference>
<dbReference type="SMART" id="SM00449">
    <property type="entry name" value="SPRY"/>
    <property type="match status" value="1"/>
</dbReference>
<dbReference type="Pfam" id="PF00643">
    <property type="entry name" value="zf-B_box"/>
    <property type="match status" value="1"/>
</dbReference>
<dbReference type="InterPro" id="IPR003877">
    <property type="entry name" value="SPRY_dom"/>
</dbReference>
<dbReference type="InterPro" id="IPR051051">
    <property type="entry name" value="E3_ubiq-ligase_TRIM/RNF"/>
</dbReference>
<evidence type="ECO:0008006" key="13">
    <source>
        <dbReference type="Google" id="ProtNLM"/>
    </source>
</evidence>
<sequence length="578" mass="66129">MCDRTGLVSCVTAFYLLRASETQMLLRDKMAQNGNQKDSVKFCCSICLDFLKDPVTIPCGHNYCMSCITTFWDEDDQKTLNSCPQCRKKFIPKPVLVKNTMLAELVEERKTMGLQDPPADHCYAGPGDVACDVCTGRKMKALKSCLVCLASYCEQHLQPHYESPAFQKHKLVEATVKLQESICSRHNEVIKIFCRTDQECICYLCSMDEHKGHDTVSAATERNEKQKELRDSLQKIQQRIQDREKYLKVLQEEMNAVKHSADKAVKDTEELFQELIHAIEKRLSDVRQQIRSRQKTEVSRVKELQQKIEQETTELKKKYIELKKLSHTEDHTLFLRSYPSVSGVSKSPCISNTKINRPLDFKDVTAAVTVTRDKMLAILSEKKLQAEPKDRDDFLLYSRQITLDPNTPNGFMVLSEGNRKITFCAQIQPYPQHPDRFIHITQVLSKEGLTGRCYWEVEMSRCVAVAVTYKSIARSGEFNAHAFGYNEQSWVLHCSSSSHYIFRHNKISHAIYSPLSSRIGVYLDHSAGILSFYSVSESMTLLHRVQTTFTQPLYAGLWLGCKGDTAEFCELNSSTVHY</sequence>
<proteinExistence type="predicted"/>
<feature type="domain" description="B30.2/SPRY" evidence="10">
    <location>
        <begin position="381"/>
        <end position="575"/>
    </location>
</feature>
<reference evidence="11 12" key="1">
    <citation type="submission" date="2021-04" db="EMBL/GenBank/DDBJ databases">
        <authorList>
            <consortium name="Wellcome Sanger Institute Data Sharing"/>
        </authorList>
    </citation>
    <scope>NUCLEOTIDE SEQUENCE [LARGE SCALE GENOMIC DNA]</scope>
</reference>
<dbReference type="InterPro" id="IPR013083">
    <property type="entry name" value="Znf_RING/FYVE/PHD"/>
</dbReference>
<dbReference type="GO" id="GO:0005737">
    <property type="term" value="C:cytoplasm"/>
    <property type="evidence" value="ECO:0007669"/>
    <property type="project" value="UniProtKB-ARBA"/>
</dbReference>
<accession>A0AAQ6IR14</accession>
<reference evidence="11" key="3">
    <citation type="submission" date="2025-09" db="UniProtKB">
        <authorList>
            <consortium name="Ensembl"/>
        </authorList>
    </citation>
    <scope>IDENTIFICATION</scope>
</reference>
<keyword evidence="1" id="KW-0399">Innate immunity</keyword>
<dbReference type="SUPFAM" id="SSF57850">
    <property type="entry name" value="RING/U-box"/>
    <property type="match status" value="1"/>
</dbReference>
<dbReference type="CDD" id="cd19769">
    <property type="entry name" value="Bbox2_TRIM16-like"/>
    <property type="match status" value="1"/>
</dbReference>
<dbReference type="SUPFAM" id="SSF49899">
    <property type="entry name" value="Concanavalin A-like lectins/glucanases"/>
    <property type="match status" value="1"/>
</dbReference>
<dbReference type="SUPFAM" id="SSF57845">
    <property type="entry name" value="B-box zinc-binding domain"/>
    <property type="match status" value="1"/>
</dbReference>
<dbReference type="PROSITE" id="PS50119">
    <property type="entry name" value="ZF_BBOX"/>
    <property type="match status" value="1"/>
</dbReference>
<dbReference type="Proteomes" id="UP000265040">
    <property type="component" value="Chromosome 18"/>
</dbReference>
<dbReference type="Gene3D" id="3.30.40.10">
    <property type="entry name" value="Zinc/RING finger domain, C3HC4 (zinc finger)"/>
    <property type="match status" value="1"/>
</dbReference>
<dbReference type="Gene3D" id="3.30.160.60">
    <property type="entry name" value="Classic Zinc Finger"/>
    <property type="match status" value="1"/>
</dbReference>
<dbReference type="GO" id="GO:0008270">
    <property type="term" value="F:zinc ion binding"/>
    <property type="evidence" value="ECO:0007669"/>
    <property type="project" value="UniProtKB-KW"/>
</dbReference>
<evidence type="ECO:0000256" key="7">
    <source>
        <dbReference type="SAM" id="Coils"/>
    </source>
</evidence>
<dbReference type="SMART" id="SM00336">
    <property type="entry name" value="BBOX"/>
    <property type="match status" value="1"/>
</dbReference>
<evidence type="ECO:0000256" key="4">
    <source>
        <dbReference type="ARBA" id="ARBA00022833"/>
    </source>
</evidence>
<protein>
    <recommendedName>
        <fullName evidence="13">Tripartite motif-containing protein 16-like</fullName>
    </recommendedName>
</protein>
<keyword evidence="3 6" id="KW-0863">Zinc-finger</keyword>
<dbReference type="Pfam" id="PF13765">
    <property type="entry name" value="PRY"/>
    <property type="match status" value="1"/>
</dbReference>
<dbReference type="PROSITE" id="PS50089">
    <property type="entry name" value="ZF_RING_2"/>
    <property type="match status" value="1"/>
</dbReference>
<dbReference type="InterPro" id="IPR000315">
    <property type="entry name" value="Znf_B-box"/>
</dbReference>
<dbReference type="Gene3D" id="2.60.120.920">
    <property type="match status" value="1"/>
</dbReference>
<keyword evidence="5" id="KW-0391">Immunity</keyword>
<dbReference type="SMART" id="SM00184">
    <property type="entry name" value="RING"/>
    <property type="match status" value="1"/>
</dbReference>
<dbReference type="InterPro" id="IPR006574">
    <property type="entry name" value="PRY"/>
</dbReference>
<feature type="domain" description="RING-type" evidence="8">
    <location>
        <begin position="44"/>
        <end position="87"/>
    </location>
</feature>
<organism evidence="11 12">
    <name type="scientific">Anabas testudineus</name>
    <name type="common">Climbing perch</name>
    <name type="synonym">Anthias testudineus</name>
    <dbReference type="NCBI Taxonomy" id="64144"/>
    <lineage>
        <taxon>Eukaryota</taxon>
        <taxon>Metazoa</taxon>
        <taxon>Chordata</taxon>
        <taxon>Craniata</taxon>
        <taxon>Vertebrata</taxon>
        <taxon>Euteleostomi</taxon>
        <taxon>Actinopterygii</taxon>
        <taxon>Neopterygii</taxon>
        <taxon>Teleostei</taxon>
        <taxon>Neoteleostei</taxon>
        <taxon>Acanthomorphata</taxon>
        <taxon>Anabantaria</taxon>
        <taxon>Anabantiformes</taxon>
        <taxon>Anabantoidei</taxon>
        <taxon>Anabantidae</taxon>
        <taxon>Anabas</taxon>
    </lineage>
</organism>
<dbReference type="PANTHER" id="PTHR25465:SF5">
    <property type="entry name" value="E3 UBIQUITIN_ISG15 LIGASE TRIM25-RELATED"/>
    <property type="match status" value="1"/>
</dbReference>
<dbReference type="PROSITE" id="PS50188">
    <property type="entry name" value="B302_SPRY"/>
    <property type="match status" value="1"/>
</dbReference>
<dbReference type="Ensembl" id="ENSATET00000074566.1">
    <property type="protein sequence ID" value="ENSATEP00000076367.1"/>
    <property type="gene ID" value="ENSATEG00000031907.1"/>
</dbReference>
<reference evidence="11" key="2">
    <citation type="submission" date="2025-08" db="UniProtKB">
        <authorList>
            <consortium name="Ensembl"/>
        </authorList>
    </citation>
    <scope>IDENTIFICATION</scope>
</reference>
<keyword evidence="2" id="KW-0479">Metal-binding</keyword>
<evidence type="ECO:0000259" key="10">
    <source>
        <dbReference type="PROSITE" id="PS50188"/>
    </source>
</evidence>